<dbReference type="PANTHER" id="PTHR43198:SF2">
    <property type="entry name" value="SI:CH1073-67J19.1-RELATED"/>
    <property type="match status" value="1"/>
</dbReference>
<sequence length="216" mass="24535">MRFTEQLWQQITPIYEAILAHGFVRELTTGSLPAEKFQYYIQQDALYLTDFSRALAQLASKSHQPDDILALTEFAANAIRVERILHESYFAGFGISAGAQKMPACFAYTNFLLTATAHESPAVGAAAVLPCFWIYREVGKFIYAKAASPNPYQSWIDTYAGDAFDQVVSQMLNLTDQLADGASTKEKEKMAEAFRQSSRLEWYFWNDAYILHRWQV</sequence>
<comment type="pathway">
    <text evidence="1">Cofactor biosynthesis; thiamine diphosphate biosynthesis.</text>
</comment>
<dbReference type="CDD" id="cd19365">
    <property type="entry name" value="TenA_C-like"/>
    <property type="match status" value="1"/>
</dbReference>
<evidence type="ECO:0000313" key="3">
    <source>
        <dbReference type="EMBL" id="GAA4396277.1"/>
    </source>
</evidence>
<dbReference type="Gene3D" id="1.20.910.10">
    <property type="entry name" value="Heme oxygenase-like"/>
    <property type="match status" value="1"/>
</dbReference>
<comment type="caution">
    <text evidence="3">The sequence shown here is derived from an EMBL/GenBank/DDBJ whole genome shotgun (WGS) entry which is preliminary data.</text>
</comment>
<comment type="catalytic activity">
    <reaction evidence="1">
        <text>thiamine + H2O = 5-(2-hydroxyethyl)-4-methylthiazole + 4-amino-5-hydroxymethyl-2-methylpyrimidine + H(+)</text>
        <dbReference type="Rhea" id="RHEA:17509"/>
        <dbReference type="ChEBI" id="CHEBI:15377"/>
        <dbReference type="ChEBI" id="CHEBI:15378"/>
        <dbReference type="ChEBI" id="CHEBI:16892"/>
        <dbReference type="ChEBI" id="CHEBI:17957"/>
        <dbReference type="ChEBI" id="CHEBI:18385"/>
        <dbReference type="EC" id="3.5.99.2"/>
    </reaction>
</comment>
<dbReference type="Proteomes" id="UP001500936">
    <property type="component" value="Unassembled WGS sequence"/>
</dbReference>
<keyword evidence="1" id="KW-0784">Thiamine biosynthesis</keyword>
<dbReference type="PANTHER" id="PTHR43198">
    <property type="entry name" value="BIFUNCTIONAL TH2 PROTEIN"/>
    <property type="match status" value="1"/>
</dbReference>
<dbReference type="Pfam" id="PF03070">
    <property type="entry name" value="TENA_THI-4"/>
    <property type="match status" value="1"/>
</dbReference>
<dbReference type="InterPro" id="IPR016084">
    <property type="entry name" value="Haem_Oase-like_multi-hlx"/>
</dbReference>
<name>A0ABP8JUJ4_9BACT</name>
<dbReference type="SUPFAM" id="SSF48613">
    <property type="entry name" value="Heme oxygenase-like"/>
    <property type="match status" value="1"/>
</dbReference>
<accession>A0ABP8JUJ4</accession>
<keyword evidence="4" id="KW-1185">Reference proteome</keyword>
<dbReference type="InterPro" id="IPR004305">
    <property type="entry name" value="Thiaminase-2/PQQC"/>
</dbReference>
<dbReference type="RefSeq" id="WP_345263475.1">
    <property type="nucleotide sequence ID" value="NZ_BAABHB010000001.1"/>
</dbReference>
<comment type="function">
    <text evidence="1">Catalyzes an amino-pyrimidine hydrolysis reaction at the C5' of the pyrimidine moiety of thiamine compounds, a reaction that is part of a thiamine salvage pathway.</text>
</comment>
<feature type="domain" description="Thiaminase-2/PQQC" evidence="2">
    <location>
        <begin position="8"/>
        <end position="209"/>
    </location>
</feature>
<protein>
    <recommendedName>
        <fullName evidence="1">Aminopyrimidine aminohydrolase</fullName>
        <ecNumber evidence="1">3.5.99.2</ecNumber>
    </recommendedName>
</protein>
<keyword evidence="1" id="KW-0378">Hydrolase</keyword>
<proteinExistence type="inferred from homology"/>
<dbReference type="NCBIfam" id="TIGR04306">
    <property type="entry name" value="salvage_TenA"/>
    <property type="match status" value="1"/>
</dbReference>
<reference evidence="4" key="1">
    <citation type="journal article" date="2019" name="Int. J. Syst. Evol. Microbiol.">
        <title>The Global Catalogue of Microorganisms (GCM) 10K type strain sequencing project: providing services to taxonomists for standard genome sequencing and annotation.</title>
        <authorList>
            <consortium name="The Broad Institute Genomics Platform"/>
            <consortium name="The Broad Institute Genome Sequencing Center for Infectious Disease"/>
            <person name="Wu L."/>
            <person name="Ma J."/>
        </authorList>
    </citation>
    <scope>NUCLEOTIDE SEQUENCE [LARGE SCALE GENOMIC DNA]</scope>
    <source>
        <strain evidence="4">JCM 17925</strain>
    </source>
</reference>
<dbReference type="EMBL" id="BAABHB010000001">
    <property type="protein sequence ID" value="GAA4396277.1"/>
    <property type="molecule type" value="Genomic_DNA"/>
</dbReference>
<evidence type="ECO:0000259" key="2">
    <source>
        <dbReference type="Pfam" id="PF03070"/>
    </source>
</evidence>
<dbReference type="EC" id="3.5.99.2" evidence="1"/>
<organism evidence="3 4">
    <name type="scientific">Nibrella viscosa</name>
    <dbReference type="NCBI Taxonomy" id="1084524"/>
    <lineage>
        <taxon>Bacteria</taxon>
        <taxon>Pseudomonadati</taxon>
        <taxon>Bacteroidota</taxon>
        <taxon>Cytophagia</taxon>
        <taxon>Cytophagales</taxon>
        <taxon>Spirosomataceae</taxon>
        <taxon>Nibrella</taxon>
    </lineage>
</organism>
<evidence type="ECO:0000313" key="4">
    <source>
        <dbReference type="Proteomes" id="UP001500936"/>
    </source>
</evidence>
<gene>
    <name evidence="3" type="primary">tenA</name>
    <name evidence="3" type="ORF">GCM10023187_04240</name>
</gene>
<dbReference type="InterPro" id="IPR027574">
    <property type="entry name" value="Thiaminase_II"/>
</dbReference>
<dbReference type="InterPro" id="IPR050967">
    <property type="entry name" value="Thiamine_Salvage_TenA"/>
</dbReference>
<evidence type="ECO:0000256" key="1">
    <source>
        <dbReference type="RuleBase" id="RU363093"/>
    </source>
</evidence>
<comment type="catalytic activity">
    <reaction evidence="1">
        <text>4-amino-5-aminomethyl-2-methylpyrimidine + H2O = 4-amino-5-hydroxymethyl-2-methylpyrimidine + NH4(+)</text>
        <dbReference type="Rhea" id="RHEA:31799"/>
        <dbReference type="ChEBI" id="CHEBI:15377"/>
        <dbReference type="ChEBI" id="CHEBI:16892"/>
        <dbReference type="ChEBI" id="CHEBI:28938"/>
        <dbReference type="ChEBI" id="CHEBI:63416"/>
        <dbReference type="EC" id="3.5.99.2"/>
    </reaction>
</comment>
<comment type="similarity">
    <text evidence="1">Belongs to the TenA family.</text>
</comment>